<sequence>MFQKIRNLFKKKLLLNTPFSEHKAIYDFLTLHLAQMEEDAINENRNIAKDEWYKKMKKTQEKTYDIMLRSVRNHSM</sequence>
<reference evidence="1" key="1">
    <citation type="submission" date="2020-01" db="EMBL/GenBank/DDBJ databases">
        <authorList>
            <person name="Meier V. D."/>
            <person name="Meier V D."/>
        </authorList>
    </citation>
    <scope>NUCLEOTIDE SEQUENCE</scope>
    <source>
        <strain evidence="1">HLG_WM_MAG_10</strain>
    </source>
</reference>
<name>A0A6S6UBV5_9BACT</name>
<dbReference type="AlphaFoldDB" id="A0A6S6UBV5"/>
<organism evidence="1">
    <name type="scientific">uncultured Aureispira sp</name>
    <dbReference type="NCBI Taxonomy" id="1331704"/>
    <lineage>
        <taxon>Bacteria</taxon>
        <taxon>Pseudomonadati</taxon>
        <taxon>Bacteroidota</taxon>
        <taxon>Saprospiria</taxon>
        <taxon>Saprospirales</taxon>
        <taxon>Saprospiraceae</taxon>
        <taxon>Aureispira</taxon>
        <taxon>environmental samples</taxon>
    </lineage>
</organism>
<accession>A0A6S6UBV5</accession>
<gene>
    <name evidence="1" type="ORF">HELGO_WM24127</name>
</gene>
<proteinExistence type="predicted"/>
<dbReference type="EMBL" id="CACVAQ010000478">
    <property type="protein sequence ID" value="CAA6829299.1"/>
    <property type="molecule type" value="Genomic_DNA"/>
</dbReference>
<evidence type="ECO:0000313" key="1">
    <source>
        <dbReference type="EMBL" id="CAA6829299.1"/>
    </source>
</evidence>
<protein>
    <submittedName>
        <fullName evidence="1">Uncharacterized protein</fullName>
    </submittedName>
</protein>